<evidence type="ECO:0000313" key="2">
    <source>
        <dbReference type="Proteomes" id="UP000299290"/>
    </source>
</evidence>
<evidence type="ECO:0000313" key="1">
    <source>
        <dbReference type="EMBL" id="GDY42251.1"/>
    </source>
</evidence>
<protein>
    <recommendedName>
        <fullName evidence="3">Nitroreductase family deazaflavin-dependent oxidoreductase</fullName>
    </recommendedName>
</protein>
<dbReference type="EMBL" id="BJHV01000001">
    <property type="protein sequence ID" value="GDY42251.1"/>
    <property type="molecule type" value="Genomic_DNA"/>
</dbReference>
<dbReference type="Proteomes" id="UP000299290">
    <property type="component" value="Unassembled WGS sequence"/>
</dbReference>
<gene>
    <name evidence="1" type="ORF">SANT12839_031330</name>
</gene>
<proteinExistence type="predicted"/>
<sequence length="124" mass="13806">MRYKGPLPKRVTGRFNAWMVGLRSSPRWGRWVSGRLTVVTYTGRRSGRTFSTPVAYQRAADVVTIAVAMPERKLWWRNFTGEGGPLALDLDGGERVGHGVARVDGKGRVTITVRLDERPAPNGR</sequence>
<reference evidence="1 2" key="1">
    <citation type="journal article" date="2020" name="Int. J. Syst. Evol. Microbiol.">
        <title>Reclassification of Streptomyces castelarensis and Streptomyces sporoclivatus as later heterotypic synonyms of Streptomyces antimycoticus.</title>
        <authorList>
            <person name="Komaki H."/>
            <person name="Tamura T."/>
        </authorList>
    </citation>
    <scope>NUCLEOTIDE SEQUENCE [LARGE SCALE GENOMIC DNA]</scope>
    <source>
        <strain evidence="1 2">NBRC 12839</strain>
    </source>
</reference>
<keyword evidence="2" id="KW-1185">Reference proteome</keyword>
<accession>A0A4D4JZJ8</accession>
<dbReference type="InterPro" id="IPR012349">
    <property type="entry name" value="Split_barrel_FMN-bd"/>
</dbReference>
<dbReference type="AlphaFoldDB" id="A0A4D4JZJ8"/>
<organism evidence="1 2">
    <name type="scientific">Streptomyces antimycoticus</name>
    <dbReference type="NCBI Taxonomy" id="68175"/>
    <lineage>
        <taxon>Bacteria</taxon>
        <taxon>Bacillati</taxon>
        <taxon>Actinomycetota</taxon>
        <taxon>Actinomycetes</taxon>
        <taxon>Kitasatosporales</taxon>
        <taxon>Streptomycetaceae</taxon>
        <taxon>Streptomyces</taxon>
        <taxon>Streptomyces violaceusniger group</taxon>
    </lineage>
</organism>
<dbReference type="RefSeq" id="WP_137965464.1">
    <property type="nucleotide sequence ID" value="NZ_BJHV01000001.1"/>
</dbReference>
<dbReference type="Gene3D" id="2.30.110.10">
    <property type="entry name" value="Electron Transport, Fmn-binding Protein, Chain A"/>
    <property type="match status" value="1"/>
</dbReference>
<name>A0A4D4JZJ8_9ACTN</name>
<comment type="caution">
    <text evidence="1">The sequence shown here is derived from an EMBL/GenBank/DDBJ whole genome shotgun (WGS) entry which is preliminary data.</text>
</comment>
<evidence type="ECO:0008006" key="3">
    <source>
        <dbReference type="Google" id="ProtNLM"/>
    </source>
</evidence>